<dbReference type="AlphaFoldDB" id="A0A5J5C9G1"/>
<feature type="compositionally biased region" description="Basic and acidic residues" evidence="1">
    <location>
        <begin position="1"/>
        <end position="11"/>
    </location>
</feature>
<protein>
    <recommendedName>
        <fullName evidence="4">RPM1 interacting protein 13</fullName>
    </recommendedName>
</protein>
<evidence type="ECO:0000256" key="1">
    <source>
        <dbReference type="SAM" id="MobiDB-lite"/>
    </source>
</evidence>
<dbReference type="PANTHER" id="PTHR33443">
    <property type="entry name" value="ZGC:112980"/>
    <property type="match status" value="1"/>
</dbReference>
<accession>A0A5J5C9G1</accession>
<evidence type="ECO:0000313" key="2">
    <source>
        <dbReference type="EMBL" id="KAA8550690.1"/>
    </source>
</evidence>
<gene>
    <name evidence="2" type="ORF">F0562_002374</name>
</gene>
<dbReference type="EMBL" id="CM018031">
    <property type="protein sequence ID" value="KAA8550690.1"/>
    <property type="molecule type" value="Genomic_DNA"/>
</dbReference>
<dbReference type="Proteomes" id="UP000325577">
    <property type="component" value="Linkage Group LG0"/>
</dbReference>
<feature type="region of interest" description="Disordered" evidence="1">
    <location>
        <begin position="1"/>
        <end position="28"/>
    </location>
</feature>
<proteinExistence type="predicted"/>
<dbReference type="InterPro" id="IPR053234">
    <property type="entry name" value="RPM1_Interactor"/>
</dbReference>
<keyword evidence="3" id="KW-1185">Reference proteome</keyword>
<feature type="region of interest" description="Disordered" evidence="1">
    <location>
        <begin position="307"/>
        <end position="332"/>
    </location>
</feature>
<organism evidence="2 3">
    <name type="scientific">Nyssa sinensis</name>
    <dbReference type="NCBI Taxonomy" id="561372"/>
    <lineage>
        <taxon>Eukaryota</taxon>
        <taxon>Viridiplantae</taxon>
        <taxon>Streptophyta</taxon>
        <taxon>Embryophyta</taxon>
        <taxon>Tracheophyta</taxon>
        <taxon>Spermatophyta</taxon>
        <taxon>Magnoliopsida</taxon>
        <taxon>eudicotyledons</taxon>
        <taxon>Gunneridae</taxon>
        <taxon>Pentapetalae</taxon>
        <taxon>asterids</taxon>
        <taxon>Cornales</taxon>
        <taxon>Nyssaceae</taxon>
        <taxon>Nyssa</taxon>
    </lineage>
</organism>
<name>A0A5J5C9G1_9ASTE</name>
<dbReference type="PANTHER" id="PTHR33443:SF35">
    <property type="entry name" value="VQ DOMAIN-CONTAINING PROTEIN"/>
    <property type="match status" value="1"/>
</dbReference>
<evidence type="ECO:0008006" key="4">
    <source>
        <dbReference type="Google" id="ProtNLM"/>
    </source>
</evidence>
<sequence>MKDSMDPKRVVFDISSDEEGWGETRGNGVGGDDYDWISELFDDSDDVVCVGEVLLNPKQRLKSMSVVAKSSANDDDDDDDCVVLDGDPDKPVAIENDTAGEADELLIVGEKGQIACRDYPHPRHLCAKFPFSSTPHERHCDMCHCYVCDSHAPCAHWGTGSSGIDHCHANDKELWKAQRKCFKQEDKAPLSSPKLPSLSKGLPQTNQAPPVTLSNLLAQNQVSRPTTIRACSTSTNLDVINQGRSERPGYGVPRKRFQTHLDSQQFLSTHNNIIRRDRRHNFGNLGPQFSSSNTMFKRTGSIGVALTTNRSGYGSPNNNYGSQYSRDSSPVATSMDKNPIAWQSLYSGMTSGSDVYQSSQQNSGGIFANSVPSQPQVSSHPNMGNIFVNPVLPQPQGILPAKHEQCICKFSASSTSSILCVKYGQHF</sequence>
<evidence type="ECO:0000313" key="3">
    <source>
        <dbReference type="Proteomes" id="UP000325577"/>
    </source>
</evidence>
<reference evidence="2 3" key="1">
    <citation type="submission" date="2019-09" db="EMBL/GenBank/DDBJ databases">
        <title>A chromosome-level genome assembly of the Chinese tupelo Nyssa sinensis.</title>
        <authorList>
            <person name="Yang X."/>
            <person name="Kang M."/>
            <person name="Yang Y."/>
            <person name="Xiong H."/>
            <person name="Wang M."/>
            <person name="Zhang Z."/>
            <person name="Wang Z."/>
            <person name="Wu H."/>
            <person name="Ma T."/>
            <person name="Liu J."/>
            <person name="Xi Z."/>
        </authorList>
    </citation>
    <scope>NUCLEOTIDE SEQUENCE [LARGE SCALE GENOMIC DNA]</scope>
    <source>
        <strain evidence="2">J267</strain>
        <tissue evidence="2">Leaf</tissue>
    </source>
</reference>
<dbReference type="OrthoDB" id="266020at2759"/>